<dbReference type="PRINTS" id="PR00364">
    <property type="entry name" value="DISEASERSIST"/>
</dbReference>
<dbReference type="PANTHER" id="PTHR47691">
    <property type="entry name" value="REGULATOR-RELATED"/>
    <property type="match status" value="1"/>
</dbReference>
<dbReference type="EMBL" id="JACHJR010000001">
    <property type="protein sequence ID" value="MBB4951332.1"/>
    <property type="molecule type" value="Genomic_DNA"/>
</dbReference>
<dbReference type="PANTHER" id="PTHR47691:SF3">
    <property type="entry name" value="HTH-TYPE TRANSCRIPTIONAL REGULATOR RV0890C-RELATED"/>
    <property type="match status" value="1"/>
</dbReference>
<dbReference type="InterPro" id="IPR027417">
    <property type="entry name" value="P-loop_NTPase"/>
</dbReference>
<name>A0A7W7SJ65_9ACTN</name>
<comment type="caution">
    <text evidence="1">The sequence shown here is derived from an EMBL/GenBank/DDBJ whole genome shotgun (WGS) entry which is preliminary data.</text>
</comment>
<proteinExistence type="predicted"/>
<dbReference type="RefSeq" id="WP_184923207.1">
    <property type="nucleotide sequence ID" value="NZ_JACHJR010000001.1"/>
</dbReference>
<protein>
    <submittedName>
        <fullName evidence="1">Tetratricopeptide (TPR) repeat protein</fullName>
    </submittedName>
</protein>
<dbReference type="InterPro" id="IPR019734">
    <property type="entry name" value="TPR_rpt"/>
</dbReference>
<dbReference type="InterPro" id="IPR011990">
    <property type="entry name" value="TPR-like_helical_dom_sf"/>
</dbReference>
<organism evidence="1 2">
    <name type="scientific">Kitasatospora gansuensis</name>
    <dbReference type="NCBI Taxonomy" id="258050"/>
    <lineage>
        <taxon>Bacteria</taxon>
        <taxon>Bacillati</taxon>
        <taxon>Actinomycetota</taxon>
        <taxon>Actinomycetes</taxon>
        <taxon>Kitasatosporales</taxon>
        <taxon>Streptomycetaceae</taxon>
        <taxon>Kitasatospora</taxon>
    </lineage>
</organism>
<sequence>MQPLTNASLTAALRSATSEQLDQLEPLTGKLRRPLTDDQCDEIARTVLAGTPGLVTGIAVWVAMVSSDVNNSISGSAQFTGTTVQAREIHGGIHVRVESPALPTPRQLLPIPSHFTGRSEELCRLDRMADPAGPVLVVVTGPAGVGKTALGSYWLRGLAAEYPDGQLYADLRGHAPEGPTDPTEVLGGFLRAFGVSPVPSELAEQAALWRSLTARRRLILMLDNAVSAAQVRPLRPGSDGGVVLVTSRLRLTGLALDGADFLPLGLLAPEAGTELLRSRIGTGRIEAEPDSARQVVDRCGGLPLALCVAAARLAARPAQAISVTAAALGRDTDRLGTLRIGDEDAVQGALDASRRLLSPAARRLYGLLGRLPFAEFGRELATAVGGSAAEADDALEELTEVHLLEETGRERLKFHDLVRLHARGTDPGGVDAVRRAVDWYLAVATAAETLISPNHRSMARSYAEQLPRPVPFGDEPGALAWLDAEQFQLMTALRTAAEADWHPTVWQLADAMWPLFLRLRPYALWIEAHERGLAAARAAADPAAEARMLTSGAAGLRNAGRLVEAAEWYRQALALAERSGDPRSGSQARNGLGQLARLAGRPAEAVGHFEQAVALREGIGHDRGAAVFRISLAEARLALDEHPEAVRLLELARAQLLAVPDRYEAARALALLGRANGTVDPELAERHLRAAIDEFRACGSRHWEARCHELLGELAGSTGDPAEQRARYEHALELYRAVRAPDVDRLTERLVELSARRVSD</sequence>
<reference evidence="1 2" key="1">
    <citation type="submission" date="2020-08" db="EMBL/GenBank/DDBJ databases">
        <title>Sequencing the genomes of 1000 actinobacteria strains.</title>
        <authorList>
            <person name="Klenk H.-P."/>
        </authorList>
    </citation>
    <scope>NUCLEOTIDE SEQUENCE [LARGE SCALE GENOMIC DNA]</scope>
    <source>
        <strain evidence="1 2">DSM 44786</strain>
    </source>
</reference>
<dbReference type="Gene3D" id="1.25.40.10">
    <property type="entry name" value="Tetratricopeptide repeat domain"/>
    <property type="match status" value="2"/>
</dbReference>
<dbReference type="SUPFAM" id="SSF52540">
    <property type="entry name" value="P-loop containing nucleoside triphosphate hydrolases"/>
    <property type="match status" value="1"/>
</dbReference>
<keyword evidence="2" id="KW-1185">Reference proteome</keyword>
<dbReference type="Gene3D" id="3.40.50.300">
    <property type="entry name" value="P-loop containing nucleotide triphosphate hydrolases"/>
    <property type="match status" value="1"/>
</dbReference>
<accession>A0A7W7SJ65</accession>
<dbReference type="Proteomes" id="UP000573327">
    <property type="component" value="Unassembled WGS sequence"/>
</dbReference>
<evidence type="ECO:0000313" key="2">
    <source>
        <dbReference type="Proteomes" id="UP000573327"/>
    </source>
</evidence>
<dbReference type="Pfam" id="PF13424">
    <property type="entry name" value="TPR_12"/>
    <property type="match status" value="1"/>
</dbReference>
<dbReference type="AlphaFoldDB" id="A0A7W7SJ65"/>
<dbReference type="SUPFAM" id="SSF48452">
    <property type="entry name" value="TPR-like"/>
    <property type="match status" value="2"/>
</dbReference>
<dbReference type="GO" id="GO:0043531">
    <property type="term" value="F:ADP binding"/>
    <property type="evidence" value="ECO:0007669"/>
    <property type="project" value="InterPro"/>
</dbReference>
<gene>
    <name evidence="1" type="ORF">F4556_006867</name>
</gene>
<evidence type="ECO:0000313" key="1">
    <source>
        <dbReference type="EMBL" id="MBB4951332.1"/>
    </source>
</evidence>
<dbReference type="SMART" id="SM00028">
    <property type="entry name" value="TPR"/>
    <property type="match status" value="3"/>
</dbReference>